<dbReference type="STRING" id="927083.DB32_002887"/>
<proteinExistence type="predicted"/>
<gene>
    <name evidence="2" type="ORF">DB32_002887</name>
</gene>
<organism evidence="2 3">
    <name type="scientific">Sandaracinus amylolyticus</name>
    <dbReference type="NCBI Taxonomy" id="927083"/>
    <lineage>
        <taxon>Bacteria</taxon>
        <taxon>Pseudomonadati</taxon>
        <taxon>Myxococcota</taxon>
        <taxon>Polyangia</taxon>
        <taxon>Polyangiales</taxon>
        <taxon>Sandaracinaceae</taxon>
        <taxon>Sandaracinus</taxon>
    </lineage>
</organism>
<reference evidence="2 3" key="1">
    <citation type="submission" date="2015-03" db="EMBL/GenBank/DDBJ databases">
        <title>Genome assembly of Sandaracinus amylolyticus DSM 53668.</title>
        <authorList>
            <person name="Sharma G."/>
            <person name="Subramanian S."/>
        </authorList>
    </citation>
    <scope>NUCLEOTIDE SEQUENCE [LARGE SCALE GENOMIC DNA]</scope>
    <source>
        <strain evidence="2 3">DSM 53668</strain>
    </source>
</reference>
<accession>A0A0F6YJ22</accession>
<dbReference type="SUPFAM" id="SSF117916">
    <property type="entry name" value="Fe-S cluster assembly (FSCA) domain-like"/>
    <property type="match status" value="1"/>
</dbReference>
<dbReference type="AlphaFoldDB" id="A0A0F6YJ22"/>
<dbReference type="GO" id="GO:0005506">
    <property type="term" value="F:iron ion binding"/>
    <property type="evidence" value="ECO:0007669"/>
    <property type="project" value="InterPro"/>
</dbReference>
<dbReference type="Gene3D" id="3.30.300.130">
    <property type="entry name" value="Fe-S cluster assembly (FSCA)"/>
    <property type="match status" value="1"/>
</dbReference>
<evidence type="ECO:0000313" key="2">
    <source>
        <dbReference type="EMBL" id="AKF05738.1"/>
    </source>
</evidence>
<feature type="domain" description="NIF system FeS cluster assembly NifU C-terminal" evidence="1">
    <location>
        <begin position="2"/>
        <end position="62"/>
    </location>
</feature>
<dbReference type="Proteomes" id="UP000034883">
    <property type="component" value="Chromosome"/>
</dbReference>
<dbReference type="KEGG" id="samy:DB32_002887"/>
<evidence type="ECO:0000313" key="3">
    <source>
        <dbReference type="Proteomes" id="UP000034883"/>
    </source>
</evidence>
<protein>
    <recommendedName>
        <fullName evidence="1">NIF system FeS cluster assembly NifU C-terminal domain-containing protein</fullName>
    </recommendedName>
</protein>
<dbReference type="InterPro" id="IPR034904">
    <property type="entry name" value="FSCA_dom_sf"/>
</dbReference>
<dbReference type="InterPro" id="IPR001075">
    <property type="entry name" value="NIF_FeS_clus_asmbl_NifU_C"/>
</dbReference>
<keyword evidence="3" id="KW-1185">Reference proteome</keyword>
<dbReference type="EMBL" id="CP011125">
    <property type="protein sequence ID" value="AKF05738.1"/>
    <property type="molecule type" value="Genomic_DNA"/>
</dbReference>
<dbReference type="GO" id="GO:0016226">
    <property type="term" value="P:iron-sulfur cluster assembly"/>
    <property type="evidence" value="ECO:0007669"/>
    <property type="project" value="InterPro"/>
</dbReference>
<sequence length="78" mass="8536">MIDEILRPLLEADGGGIELVSFDGDELVLSLTGAFRGDPGAPYVQQRIVRPAVRKALGRDVKIKYVVARDERVSPSRS</sequence>
<name>A0A0F6YJ22_9BACT</name>
<evidence type="ECO:0000259" key="1">
    <source>
        <dbReference type="Pfam" id="PF01106"/>
    </source>
</evidence>
<dbReference type="GO" id="GO:0051536">
    <property type="term" value="F:iron-sulfur cluster binding"/>
    <property type="evidence" value="ECO:0007669"/>
    <property type="project" value="InterPro"/>
</dbReference>
<dbReference type="Pfam" id="PF01106">
    <property type="entry name" value="NifU"/>
    <property type="match status" value="1"/>
</dbReference>